<dbReference type="Proteomes" id="UP000184050">
    <property type="component" value="Unassembled WGS sequence"/>
</dbReference>
<proteinExistence type="predicted"/>
<reference evidence="2 3" key="1">
    <citation type="submission" date="2016-11" db="EMBL/GenBank/DDBJ databases">
        <authorList>
            <person name="Jaros S."/>
            <person name="Januszkiewicz K."/>
            <person name="Wedrychowicz H."/>
        </authorList>
    </citation>
    <scope>NUCLEOTIDE SEQUENCE [LARGE SCALE GENOMIC DNA]</scope>
    <source>
        <strain evidence="2 3">DSM 27063</strain>
    </source>
</reference>
<dbReference type="RefSeq" id="WP_073164673.1">
    <property type="nucleotide sequence ID" value="NZ_FQZE01000002.1"/>
</dbReference>
<keyword evidence="2" id="KW-0808">Transferase</keyword>
<dbReference type="EMBL" id="FQZE01000002">
    <property type="protein sequence ID" value="SHI44667.1"/>
    <property type="molecule type" value="Genomic_DNA"/>
</dbReference>
<dbReference type="CDD" id="cd06551">
    <property type="entry name" value="LPLAT"/>
    <property type="match status" value="1"/>
</dbReference>
<dbReference type="GO" id="GO:0016746">
    <property type="term" value="F:acyltransferase activity"/>
    <property type="evidence" value="ECO:0007669"/>
    <property type="project" value="UniProtKB-KW"/>
</dbReference>
<dbReference type="SMART" id="SM00563">
    <property type="entry name" value="PlsC"/>
    <property type="match status" value="1"/>
</dbReference>
<dbReference type="AlphaFoldDB" id="A0A1M6B7P1"/>
<name>A0A1M6B7P1_9BACT</name>
<dbReference type="STRING" id="1168035.SAMN05444280_102114"/>
<keyword evidence="3" id="KW-1185">Reference proteome</keyword>
<evidence type="ECO:0000313" key="3">
    <source>
        <dbReference type="Proteomes" id="UP000184050"/>
    </source>
</evidence>
<dbReference type="OrthoDB" id="152799at2"/>
<dbReference type="InterPro" id="IPR002123">
    <property type="entry name" value="Plipid/glycerol_acylTrfase"/>
</dbReference>
<protein>
    <submittedName>
        <fullName evidence="2">Acyltransferase</fullName>
    </submittedName>
</protein>
<dbReference type="SUPFAM" id="SSF69593">
    <property type="entry name" value="Glycerol-3-phosphate (1)-acyltransferase"/>
    <property type="match status" value="1"/>
</dbReference>
<keyword evidence="2" id="KW-0012">Acyltransferase</keyword>
<accession>A0A1M6B7P1</accession>
<dbReference type="Pfam" id="PF01553">
    <property type="entry name" value="Acyltransferase"/>
    <property type="match status" value="1"/>
</dbReference>
<evidence type="ECO:0000259" key="1">
    <source>
        <dbReference type="SMART" id="SM00563"/>
    </source>
</evidence>
<feature type="domain" description="Phospholipid/glycerol acyltransferase" evidence="1">
    <location>
        <begin position="42"/>
        <end position="158"/>
    </location>
</feature>
<gene>
    <name evidence="2" type="ORF">SAMN05444280_102114</name>
</gene>
<sequence>MIKAKHHWFLSPFLVWYGWMRIKMHFNKIRINGNLKNKKRPLLIIANHFSWWDGFFIASLNKKQFGKKFHILMEEKQLVENKILNQGGVFSLRKNSKDVVRSLQYSVELLKDPGNMVALFPQGQFESKYQHPLHFEKGLDWILKKLPNKVEMVFIVNLTEYFDSVKPNLYIYYKTYDYERKTLAGIEKDYNDFYEECFKKNITFKDN</sequence>
<evidence type="ECO:0000313" key="2">
    <source>
        <dbReference type="EMBL" id="SHI44667.1"/>
    </source>
</evidence>
<organism evidence="2 3">
    <name type="scientific">Tangfeifania diversioriginum</name>
    <dbReference type="NCBI Taxonomy" id="1168035"/>
    <lineage>
        <taxon>Bacteria</taxon>
        <taxon>Pseudomonadati</taxon>
        <taxon>Bacteroidota</taxon>
        <taxon>Bacteroidia</taxon>
        <taxon>Marinilabiliales</taxon>
        <taxon>Prolixibacteraceae</taxon>
        <taxon>Tangfeifania</taxon>
    </lineage>
</organism>